<protein>
    <submittedName>
        <fullName evidence="2">Uncharacterized protein</fullName>
    </submittedName>
</protein>
<proteinExistence type="predicted"/>
<name>X1B303_9ZZZZ</name>
<dbReference type="EMBL" id="BART01010541">
    <property type="protein sequence ID" value="GAG89370.1"/>
    <property type="molecule type" value="Genomic_DNA"/>
</dbReference>
<comment type="caution">
    <text evidence="2">The sequence shown here is derived from an EMBL/GenBank/DDBJ whole genome shotgun (WGS) entry which is preliminary data.</text>
</comment>
<dbReference type="AlphaFoldDB" id="X1B303"/>
<accession>X1B303</accession>
<evidence type="ECO:0000256" key="1">
    <source>
        <dbReference type="SAM" id="MobiDB-lite"/>
    </source>
</evidence>
<feature type="region of interest" description="Disordered" evidence="1">
    <location>
        <begin position="15"/>
        <end position="40"/>
    </location>
</feature>
<organism evidence="2">
    <name type="scientific">marine sediment metagenome</name>
    <dbReference type="NCBI Taxonomy" id="412755"/>
    <lineage>
        <taxon>unclassified sequences</taxon>
        <taxon>metagenomes</taxon>
        <taxon>ecological metagenomes</taxon>
    </lineage>
</organism>
<sequence length="40" mass="4513">MVQTFKRKLTLVMGEQADTDSHIKSPLTPKGSKARTIELR</sequence>
<reference evidence="2" key="1">
    <citation type="journal article" date="2014" name="Front. Microbiol.">
        <title>High frequency of phylogenetically diverse reductive dehalogenase-homologous genes in deep subseafloor sedimentary metagenomes.</title>
        <authorList>
            <person name="Kawai M."/>
            <person name="Futagami T."/>
            <person name="Toyoda A."/>
            <person name="Takaki Y."/>
            <person name="Nishi S."/>
            <person name="Hori S."/>
            <person name="Arai W."/>
            <person name="Tsubouchi T."/>
            <person name="Morono Y."/>
            <person name="Uchiyama I."/>
            <person name="Ito T."/>
            <person name="Fujiyama A."/>
            <person name="Inagaki F."/>
            <person name="Takami H."/>
        </authorList>
    </citation>
    <scope>NUCLEOTIDE SEQUENCE</scope>
    <source>
        <strain evidence="2">Expedition CK06-06</strain>
    </source>
</reference>
<evidence type="ECO:0000313" key="2">
    <source>
        <dbReference type="EMBL" id="GAG89370.1"/>
    </source>
</evidence>
<gene>
    <name evidence="2" type="ORF">S01H4_22870</name>
</gene>